<gene>
    <name evidence="2" type="ORF">GCM10017557_81860</name>
</gene>
<dbReference type="SUPFAM" id="SSF51556">
    <property type="entry name" value="Metallo-dependent hydrolases"/>
    <property type="match status" value="1"/>
</dbReference>
<reference evidence="2 3" key="1">
    <citation type="journal article" date="2014" name="Int. J. Syst. Evol. Microbiol.">
        <title>Complete genome sequence of Corynebacterium casei LMG S-19264T (=DSM 44701T), isolated from a smear-ripened cheese.</title>
        <authorList>
            <consortium name="US DOE Joint Genome Institute (JGI-PGF)"/>
            <person name="Walter F."/>
            <person name="Albersmeier A."/>
            <person name="Kalinowski J."/>
            <person name="Ruckert C."/>
        </authorList>
    </citation>
    <scope>NUCLEOTIDE SEQUENCE [LARGE SCALE GENOMIC DNA]</scope>
    <source>
        <strain evidence="2 3">JCM 4677</strain>
    </source>
</reference>
<dbReference type="Gene3D" id="3.20.20.140">
    <property type="entry name" value="Metal-dependent hydrolases"/>
    <property type="match status" value="1"/>
</dbReference>
<dbReference type="NCBIfam" id="NF006560">
    <property type="entry name" value="PRK09061.1"/>
    <property type="match status" value="1"/>
</dbReference>
<name>A0A7G1PH32_9ACTN</name>
<dbReference type="KEGG" id="sgm:GCM10017557_81860"/>
<evidence type="ECO:0000313" key="3">
    <source>
        <dbReference type="Proteomes" id="UP000516444"/>
    </source>
</evidence>
<dbReference type="Proteomes" id="UP000516444">
    <property type="component" value="Chromosome"/>
</dbReference>
<keyword evidence="3" id="KW-1185">Reference proteome</keyword>
<dbReference type="AlphaFoldDB" id="A0A7G1PH32"/>
<protein>
    <submittedName>
        <fullName evidence="2">D-glutamate deacylase</fullName>
    </submittedName>
</protein>
<dbReference type="InterPro" id="IPR013108">
    <property type="entry name" value="Amidohydro_3"/>
</dbReference>
<organism evidence="2 3">
    <name type="scientific">Streptomyces aurantiacus</name>
    <dbReference type="NCBI Taxonomy" id="47760"/>
    <lineage>
        <taxon>Bacteria</taxon>
        <taxon>Bacillati</taxon>
        <taxon>Actinomycetota</taxon>
        <taxon>Actinomycetes</taxon>
        <taxon>Kitasatosporales</taxon>
        <taxon>Streptomycetaceae</taxon>
        <taxon>Streptomyces</taxon>
        <taxon>Streptomyces aurantiacus group</taxon>
    </lineage>
</organism>
<dbReference type="InterPro" id="IPR032466">
    <property type="entry name" value="Metal_Hydrolase"/>
</dbReference>
<dbReference type="InterPro" id="IPR011059">
    <property type="entry name" value="Metal-dep_hydrolase_composite"/>
</dbReference>
<dbReference type="Pfam" id="PF07969">
    <property type="entry name" value="Amidohydro_3"/>
    <property type="match status" value="1"/>
</dbReference>
<accession>A0A7G1PH32</accession>
<proteinExistence type="predicted"/>
<dbReference type="PANTHER" id="PTHR11647">
    <property type="entry name" value="HYDRANTOINASE/DIHYDROPYRIMIDINASE FAMILY MEMBER"/>
    <property type="match status" value="1"/>
</dbReference>
<dbReference type="PANTHER" id="PTHR11647:SF1">
    <property type="entry name" value="COLLAPSIN RESPONSE MEDIATOR PROTEIN"/>
    <property type="match status" value="1"/>
</dbReference>
<evidence type="ECO:0000259" key="1">
    <source>
        <dbReference type="Pfam" id="PF07969"/>
    </source>
</evidence>
<dbReference type="InterPro" id="IPR050378">
    <property type="entry name" value="Metallo-dep_Hydrolases_sf"/>
</dbReference>
<dbReference type="Gene3D" id="3.30.1490.130">
    <property type="entry name" value="D-aminoacylase. Domain 3"/>
    <property type="match status" value="1"/>
</dbReference>
<evidence type="ECO:0000313" key="2">
    <source>
        <dbReference type="EMBL" id="BCL33327.1"/>
    </source>
</evidence>
<dbReference type="Gene3D" id="2.30.40.10">
    <property type="entry name" value="Urease, subunit C, domain 1"/>
    <property type="match status" value="1"/>
</dbReference>
<feature type="domain" description="Amidohydrolase 3" evidence="1">
    <location>
        <begin position="46"/>
        <end position="471"/>
    </location>
</feature>
<sequence length="492" mass="52326">METKILRGGRVIDPASGTEVVADVVVRGGQVSAVSPVPVLVPDATVIDVSGCVVGPGIVDLHSHVHSIAGQRLQAFDGVTTNLDLEAGLMPVGRAYAQAAAAGRVLNYGFSASWAEARGQVLTGAVPTARFDGALALLGNPDWQRDSSPAELAQWLDLLERELAAGALGIGVLQGYAPRSDPAEYLAVARLAGATGAPTFTHVRELVEADPSTPIDGSREVTIAAAETGAAMHHCHVNSTSRRHVDRVLATLQDARDQGSRVTVEAYPYGMGSTGIGASFLAPDRLRVSGLQPANIVMLGTGERILDERRLAELRALDPAATCLVEYLDERDEADRQRLHRTLAFPDAIIASDAMPVEWPDHRTDSRAWPLPVGASTHPRTAGTFARTLRLMVREHAVWDWVEAFRRCSYLPARVLDDVAPAMRKKGILSAGAGADIVVLDPAAVTDRATAADPVRPSSGVRHLLVGGVFVIRDGRLDQDAYPGRAVRAEVR</sequence>
<dbReference type="InterPro" id="IPR023100">
    <property type="entry name" value="D-aminoacylase_insert_dom_sf"/>
</dbReference>
<dbReference type="EMBL" id="AP023440">
    <property type="protein sequence ID" value="BCL33327.1"/>
    <property type="molecule type" value="Genomic_DNA"/>
</dbReference>
<dbReference type="GO" id="GO:0016811">
    <property type="term" value="F:hydrolase activity, acting on carbon-nitrogen (but not peptide) bonds, in linear amides"/>
    <property type="evidence" value="ECO:0007669"/>
    <property type="project" value="InterPro"/>
</dbReference>
<dbReference type="SUPFAM" id="SSF51338">
    <property type="entry name" value="Composite domain of metallo-dependent hydrolases"/>
    <property type="match status" value="1"/>
</dbReference>
<dbReference type="RefSeq" id="WP_190854913.1">
    <property type="nucleotide sequence ID" value="NZ_AP023440.1"/>
</dbReference>